<feature type="compositionally biased region" description="Basic and acidic residues" evidence="1">
    <location>
        <begin position="447"/>
        <end position="456"/>
    </location>
</feature>
<keyword evidence="3" id="KW-1185">Reference proteome</keyword>
<accession>A0AAU9PFN9</accession>
<dbReference type="AlphaFoldDB" id="A0AAU9PFN9"/>
<organism evidence="2 3">
    <name type="scientific">Lactuca virosa</name>
    <dbReference type="NCBI Taxonomy" id="75947"/>
    <lineage>
        <taxon>Eukaryota</taxon>
        <taxon>Viridiplantae</taxon>
        <taxon>Streptophyta</taxon>
        <taxon>Embryophyta</taxon>
        <taxon>Tracheophyta</taxon>
        <taxon>Spermatophyta</taxon>
        <taxon>Magnoliopsida</taxon>
        <taxon>eudicotyledons</taxon>
        <taxon>Gunneridae</taxon>
        <taxon>Pentapetalae</taxon>
        <taxon>asterids</taxon>
        <taxon>campanulids</taxon>
        <taxon>Asterales</taxon>
        <taxon>Asteraceae</taxon>
        <taxon>Cichorioideae</taxon>
        <taxon>Cichorieae</taxon>
        <taxon>Lactucinae</taxon>
        <taxon>Lactuca</taxon>
    </lineage>
</organism>
<evidence type="ECO:0000313" key="2">
    <source>
        <dbReference type="EMBL" id="CAH1448960.1"/>
    </source>
</evidence>
<feature type="compositionally biased region" description="Acidic residues" evidence="1">
    <location>
        <begin position="381"/>
        <end position="405"/>
    </location>
</feature>
<evidence type="ECO:0000313" key="3">
    <source>
        <dbReference type="Proteomes" id="UP001157418"/>
    </source>
</evidence>
<dbReference type="Proteomes" id="UP001157418">
    <property type="component" value="Unassembled WGS sequence"/>
</dbReference>
<feature type="region of interest" description="Disordered" evidence="1">
    <location>
        <begin position="320"/>
        <end position="456"/>
    </location>
</feature>
<dbReference type="EMBL" id="CAKMRJ010005634">
    <property type="protein sequence ID" value="CAH1448960.1"/>
    <property type="molecule type" value="Genomic_DNA"/>
</dbReference>
<name>A0AAU9PFN9_9ASTR</name>
<dbReference type="PANTHER" id="PTHR34835">
    <property type="entry name" value="OS07G0283600 PROTEIN-RELATED"/>
    <property type="match status" value="1"/>
</dbReference>
<gene>
    <name evidence="2" type="ORF">LVIROSA_LOCUS34473</name>
</gene>
<feature type="compositionally biased region" description="Basic and acidic residues" evidence="1">
    <location>
        <begin position="406"/>
        <end position="438"/>
    </location>
</feature>
<proteinExistence type="predicted"/>
<feature type="compositionally biased region" description="Basic and acidic residues" evidence="1">
    <location>
        <begin position="48"/>
        <end position="70"/>
    </location>
</feature>
<reference evidence="2 3" key="1">
    <citation type="submission" date="2022-01" db="EMBL/GenBank/DDBJ databases">
        <authorList>
            <person name="Xiong W."/>
            <person name="Schranz E."/>
        </authorList>
    </citation>
    <scope>NUCLEOTIDE SEQUENCE [LARGE SCALE GENOMIC DNA]</scope>
</reference>
<evidence type="ECO:0000256" key="1">
    <source>
        <dbReference type="SAM" id="MobiDB-lite"/>
    </source>
</evidence>
<comment type="caution">
    <text evidence="2">The sequence shown here is derived from an EMBL/GenBank/DDBJ whole genome shotgun (WGS) entry which is preliminary data.</text>
</comment>
<sequence>MPSKASLKEQNIEVPKEKQVRKSPRKTIEKEQNQEVPKEKKSRKSTRKTVEKEITKPKKITEEETTEKTSGKKKKRCSSGALLSIIQYFNNIHKDCEKKMGFGGLLKMKLIEVLRALSCFILQKFDSTTKNDKTYEEWTNLFENKTMIRPQVIKMNIISSNKADMNFKMNFIALLINSLIESTSSGKANTHPLNYITKKKKINKIDWCSYLIECLVKTKQSFDPSSATNNFNGPSAYLVLLYVDSVKSELIKLERKHPVIYHWSTEKMKMRENYKKEELGDFGTGESNEEFIEEKLNEYDYIEMIMKKFKKLKMLTDNGVDKFPENENGSDDDDDDDDNDDDGEDDDDDDDDDDEGGGEENEEEKNNEGGQDNEGGGFGENVDEGDIGEENFAGEEDEVGSEEDDVAGKYKSGDNDKGGDGKNQDGKNVETGEAKSREQPQNVEGGGVERKNLEGTNAYKEKGKTIYVQCFGGVDEPLNREEKSQWKTLLYLLTSAYQNGKSPVKLDANL</sequence>
<feature type="region of interest" description="Disordered" evidence="1">
    <location>
        <begin position="1"/>
        <end position="73"/>
    </location>
</feature>
<dbReference type="PANTHER" id="PTHR34835:SF90">
    <property type="entry name" value="AMINOTRANSFERASE-LIKE PLANT MOBILE DOMAIN-CONTAINING PROTEIN"/>
    <property type="match status" value="1"/>
</dbReference>
<protein>
    <submittedName>
        <fullName evidence="2">Uncharacterized protein</fullName>
    </submittedName>
</protein>
<feature type="compositionally biased region" description="Basic and acidic residues" evidence="1">
    <location>
        <begin position="1"/>
        <end position="39"/>
    </location>
</feature>
<feature type="compositionally biased region" description="Acidic residues" evidence="1">
    <location>
        <begin position="328"/>
        <end position="365"/>
    </location>
</feature>